<feature type="compositionally biased region" description="Polar residues" evidence="1">
    <location>
        <begin position="89"/>
        <end position="101"/>
    </location>
</feature>
<reference evidence="3 4" key="1">
    <citation type="submission" date="2019-08" db="EMBL/GenBank/DDBJ databases">
        <title>Bacillus genomes from the desert of Cuatro Cienegas, Coahuila.</title>
        <authorList>
            <person name="Olmedo-Alvarez G."/>
        </authorList>
    </citation>
    <scope>NUCLEOTIDE SEQUENCE [LARGE SCALE GENOMIC DNA]</scope>
    <source>
        <strain evidence="3 4">CH446_14T</strain>
    </source>
</reference>
<organism evidence="3 4">
    <name type="scientific">Bacillus infantis</name>
    <dbReference type="NCBI Taxonomy" id="324767"/>
    <lineage>
        <taxon>Bacteria</taxon>
        <taxon>Bacillati</taxon>
        <taxon>Bacillota</taxon>
        <taxon>Bacilli</taxon>
        <taxon>Bacillales</taxon>
        <taxon>Bacillaceae</taxon>
        <taxon>Bacillus</taxon>
    </lineage>
</organism>
<proteinExistence type="predicted"/>
<dbReference type="RefSeq" id="WP_148976347.1">
    <property type="nucleotide sequence ID" value="NZ_VTER01000011.1"/>
</dbReference>
<feature type="compositionally biased region" description="Basic and acidic residues" evidence="1">
    <location>
        <begin position="150"/>
        <end position="166"/>
    </location>
</feature>
<name>A0A5D4R1S9_9BACI</name>
<keyword evidence="2" id="KW-0812">Transmembrane</keyword>
<dbReference type="Proteomes" id="UP000322139">
    <property type="component" value="Unassembled WGS sequence"/>
</dbReference>
<dbReference type="Pfam" id="PF12732">
    <property type="entry name" value="YtxH"/>
    <property type="match status" value="1"/>
</dbReference>
<protein>
    <submittedName>
        <fullName evidence="3">YtxH domain-containing protein</fullName>
    </submittedName>
</protein>
<accession>A0A5D4R1S9</accession>
<dbReference type="AlphaFoldDB" id="A0A5D4R1S9"/>
<keyword evidence="2" id="KW-1133">Transmembrane helix</keyword>
<evidence type="ECO:0000256" key="2">
    <source>
        <dbReference type="SAM" id="Phobius"/>
    </source>
</evidence>
<gene>
    <name evidence="3" type="ORF">FZD51_19795</name>
</gene>
<dbReference type="PANTHER" id="PTHR35792">
    <property type="entry name" value="GENERAL STRESS PROTEIN"/>
    <property type="match status" value="1"/>
</dbReference>
<dbReference type="EMBL" id="VTER01000011">
    <property type="protein sequence ID" value="TYS45347.1"/>
    <property type="molecule type" value="Genomic_DNA"/>
</dbReference>
<keyword evidence="2" id="KW-0472">Membrane</keyword>
<dbReference type="InterPro" id="IPR052928">
    <property type="entry name" value="Desiccation-related_membrane"/>
</dbReference>
<feature type="transmembrane region" description="Helical" evidence="2">
    <location>
        <begin position="25"/>
        <end position="44"/>
    </location>
</feature>
<feature type="region of interest" description="Disordered" evidence="1">
    <location>
        <begin position="72"/>
        <end position="166"/>
    </location>
</feature>
<evidence type="ECO:0000256" key="1">
    <source>
        <dbReference type="SAM" id="MobiDB-lite"/>
    </source>
</evidence>
<evidence type="ECO:0000313" key="3">
    <source>
        <dbReference type="EMBL" id="TYS45347.1"/>
    </source>
</evidence>
<dbReference type="PANTHER" id="PTHR35792:SF1">
    <property type="entry name" value="SLL0268 PROTEIN"/>
    <property type="match status" value="1"/>
</dbReference>
<sequence length="166" mass="17776">MAYNERITTQANETRQEDNINSKDFLIGALVGGMVGAAAALFLAPKTGKELRTDLNEQAAVLKEKTGHLKDTAMTKGSELASAAKEKTSTLTQSVSKQSSGLVEKVKGMSGKAGSQSDDSSEEEEAFTETVPSGSAAMLSEEDGESIQQKLEETKNAFDETEMKYR</sequence>
<evidence type="ECO:0000313" key="4">
    <source>
        <dbReference type="Proteomes" id="UP000322139"/>
    </source>
</evidence>
<comment type="caution">
    <text evidence="3">The sequence shown here is derived from an EMBL/GenBank/DDBJ whole genome shotgun (WGS) entry which is preliminary data.</text>
</comment>
<dbReference type="InterPro" id="IPR024623">
    <property type="entry name" value="YtxH"/>
</dbReference>